<accession>A0A437QM74</accession>
<keyword evidence="1" id="KW-0812">Transmembrane</keyword>
<feature type="transmembrane region" description="Helical" evidence="1">
    <location>
        <begin position="77"/>
        <end position="104"/>
    </location>
</feature>
<evidence type="ECO:0008006" key="4">
    <source>
        <dbReference type="Google" id="ProtNLM"/>
    </source>
</evidence>
<proteinExistence type="predicted"/>
<dbReference type="OrthoDB" id="5770152at2"/>
<keyword evidence="3" id="KW-1185">Reference proteome</keyword>
<feature type="transmembrane region" description="Helical" evidence="1">
    <location>
        <begin position="40"/>
        <end position="65"/>
    </location>
</feature>
<feature type="transmembrane region" description="Helical" evidence="1">
    <location>
        <begin position="110"/>
        <end position="128"/>
    </location>
</feature>
<reference evidence="2 3" key="1">
    <citation type="submission" date="2019-01" db="EMBL/GenBank/DDBJ databases">
        <authorList>
            <person name="Chen W.-M."/>
        </authorList>
    </citation>
    <scope>NUCLEOTIDE SEQUENCE [LARGE SCALE GENOMIC DNA]</scope>
    <source>
        <strain evidence="2 3">KYPC3</strain>
    </source>
</reference>
<comment type="caution">
    <text evidence="2">The sequence shown here is derived from an EMBL/GenBank/DDBJ whole genome shotgun (WGS) entry which is preliminary data.</text>
</comment>
<evidence type="ECO:0000313" key="3">
    <source>
        <dbReference type="Proteomes" id="UP000283077"/>
    </source>
</evidence>
<name>A0A437QM74_9GAMM</name>
<keyword evidence="1" id="KW-0472">Membrane</keyword>
<dbReference type="EMBL" id="SACS01000014">
    <property type="protein sequence ID" value="RVU35540.1"/>
    <property type="molecule type" value="Genomic_DNA"/>
</dbReference>
<protein>
    <recommendedName>
        <fullName evidence="4">DUF423 domain-containing protein</fullName>
    </recommendedName>
</protein>
<dbReference type="Proteomes" id="UP000283077">
    <property type="component" value="Unassembled WGS sequence"/>
</dbReference>
<organism evidence="2 3">
    <name type="scientific">Rheinheimera riviphila</name>
    <dbReference type="NCBI Taxonomy" id="1834037"/>
    <lineage>
        <taxon>Bacteria</taxon>
        <taxon>Pseudomonadati</taxon>
        <taxon>Pseudomonadota</taxon>
        <taxon>Gammaproteobacteria</taxon>
        <taxon>Chromatiales</taxon>
        <taxon>Chromatiaceae</taxon>
        <taxon>Rheinheimera</taxon>
    </lineage>
</organism>
<evidence type="ECO:0000313" key="2">
    <source>
        <dbReference type="EMBL" id="RVU35540.1"/>
    </source>
</evidence>
<gene>
    <name evidence="2" type="ORF">EOE67_13155</name>
</gene>
<dbReference type="AlphaFoldDB" id="A0A437QM74"/>
<sequence>MNQQTFLKLSLCLTALYGAIVVGMSAAISHVFLVQFSGKMLASLLSSTALLAFQTLALLALGLYLKTLTSPGKLLPLVVVGWHLGLWMFVYTVWAGLFALPLHFGQLAPLGGQLLLISWLLLAVIAWIRK</sequence>
<keyword evidence="1" id="KW-1133">Transmembrane helix</keyword>
<feature type="transmembrane region" description="Helical" evidence="1">
    <location>
        <begin position="12"/>
        <end position="34"/>
    </location>
</feature>
<evidence type="ECO:0000256" key="1">
    <source>
        <dbReference type="SAM" id="Phobius"/>
    </source>
</evidence>